<feature type="compositionally biased region" description="Basic and acidic residues" evidence="1">
    <location>
        <begin position="180"/>
        <end position="197"/>
    </location>
</feature>
<evidence type="ECO:0000259" key="3">
    <source>
        <dbReference type="Pfam" id="PF03413"/>
    </source>
</evidence>
<organism evidence="4 5">
    <name type="scientific">Streptomyces erythrogriseus</name>
    <dbReference type="NCBI Taxonomy" id="284027"/>
    <lineage>
        <taxon>Bacteria</taxon>
        <taxon>Bacillati</taxon>
        <taxon>Actinomycetota</taxon>
        <taxon>Actinomycetes</taxon>
        <taxon>Kitasatosporales</taxon>
        <taxon>Streptomycetaceae</taxon>
        <taxon>Streptomyces</taxon>
        <taxon>Streptomyces griseoincarnatus group</taxon>
    </lineage>
</organism>
<evidence type="ECO:0000313" key="4">
    <source>
        <dbReference type="EMBL" id="GAA2938615.1"/>
    </source>
</evidence>
<keyword evidence="2" id="KW-0732">Signal</keyword>
<feature type="chain" id="PRO_5045748805" description="PepSY domain-containing protein" evidence="2">
    <location>
        <begin position="26"/>
        <end position="213"/>
    </location>
</feature>
<dbReference type="Proteomes" id="UP001501423">
    <property type="component" value="Unassembled WGS sequence"/>
</dbReference>
<dbReference type="Gene3D" id="3.10.450.40">
    <property type="match status" value="2"/>
</dbReference>
<dbReference type="Pfam" id="PF03413">
    <property type="entry name" value="PepSY"/>
    <property type="match status" value="2"/>
</dbReference>
<feature type="compositionally biased region" description="Basic and acidic residues" evidence="1">
    <location>
        <begin position="38"/>
        <end position="64"/>
    </location>
</feature>
<feature type="domain" description="PepSY" evidence="3">
    <location>
        <begin position="81"/>
        <end position="133"/>
    </location>
</feature>
<dbReference type="InterPro" id="IPR025711">
    <property type="entry name" value="PepSY"/>
</dbReference>
<proteinExistence type="predicted"/>
<evidence type="ECO:0000313" key="5">
    <source>
        <dbReference type="Proteomes" id="UP001501423"/>
    </source>
</evidence>
<feature type="region of interest" description="Disordered" evidence="1">
    <location>
        <begin position="25"/>
        <end position="74"/>
    </location>
</feature>
<dbReference type="EMBL" id="BAAAVA010000061">
    <property type="protein sequence ID" value="GAA2938615.1"/>
    <property type="molecule type" value="Genomic_DNA"/>
</dbReference>
<keyword evidence="5" id="KW-1185">Reference proteome</keyword>
<dbReference type="RefSeq" id="WP_346089971.1">
    <property type="nucleotide sequence ID" value="NZ_BAAAVA010000061.1"/>
</dbReference>
<protein>
    <recommendedName>
        <fullName evidence="3">PepSY domain-containing protein</fullName>
    </recommendedName>
</protein>
<evidence type="ECO:0000256" key="2">
    <source>
        <dbReference type="SAM" id="SignalP"/>
    </source>
</evidence>
<reference evidence="5" key="1">
    <citation type="journal article" date="2019" name="Int. J. Syst. Evol. Microbiol.">
        <title>The Global Catalogue of Microorganisms (GCM) 10K type strain sequencing project: providing services to taxonomists for standard genome sequencing and annotation.</title>
        <authorList>
            <consortium name="The Broad Institute Genomics Platform"/>
            <consortium name="The Broad Institute Genome Sequencing Center for Infectious Disease"/>
            <person name="Wu L."/>
            <person name="Ma J."/>
        </authorList>
    </citation>
    <scope>NUCLEOTIDE SEQUENCE [LARGE SCALE GENOMIC DNA]</scope>
    <source>
        <strain evidence="5">JCM 9650</strain>
    </source>
</reference>
<feature type="signal peptide" evidence="2">
    <location>
        <begin position="1"/>
        <end position="25"/>
    </location>
</feature>
<comment type="caution">
    <text evidence="4">The sequence shown here is derived from an EMBL/GenBank/DDBJ whole genome shotgun (WGS) entry which is preliminary data.</text>
</comment>
<sequence>MKRNIVIAVVTAAALVGGGTATALAVAGDDDDTTSVTRTDDDRDDRGEDRSDDRDDRAEDRSDDRDGDDDDGAVRAAAGGVTAAEAITAALKHTPGTAVSAELDDGSWEVDVLAEGDTWHTVRIAPDSGKVLGAQKDDEDDAAEVRAALKGASVTAEDAAKAAAAKGTVVSVDLDDDGDDRGWEAETRASGGDERDWSVGLTTASVTADRDDD</sequence>
<feature type="domain" description="PepSY" evidence="3">
    <location>
        <begin position="154"/>
        <end position="197"/>
    </location>
</feature>
<name>A0ABP6JPN4_9ACTN</name>
<gene>
    <name evidence="4" type="ORF">GCM10010478_45360</name>
</gene>
<feature type="region of interest" description="Disordered" evidence="1">
    <location>
        <begin position="172"/>
        <end position="213"/>
    </location>
</feature>
<evidence type="ECO:0000256" key="1">
    <source>
        <dbReference type="SAM" id="MobiDB-lite"/>
    </source>
</evidence>
<accession>A0ABP6JPN4</accession>